<feature type="compositionally biased region" description="Low complexity" evidence="3">
    <location>
        <begin position="423"/>
        <end position="435"/>
    </location>
</feature>
<feature type="region of interest" description="Disordered" evidence="3">
    <location>
        <begin position="513"/>
        <end position="556"/>
    </location>
</feature>
<accession>A0AA38RVM6</accession>
<feature type="region of interest" description="Disordered" evidence="3">
    <location>
        <begin position="658"/>
        <end position="732"/>
    </location>
</feature>
<evidence type="ECO:0000256" key="1">
    <source>
        <dbReference type="ARBA" id="ARBA00022443"/>
    </source>
</evidence>
<sequence length="1003" mass="108795">MASQSQPKPEVGDILLVIHDFQARSSDELSLAKGDRVELIERDDEFGDGWFLGKHLVNGNSGLFPEVYTRPAPKGVPNPPATPIANQFSQRPQPLATLPETPPQAQASLPIAAPVEDVRAVSTPLPTIQKTEPTPVTLPLSSFKSNSLSGTPVSSYSAKSVSTTGSVGSIGRLNNGSDSQVLHETLNVIDEHITDLRSPLSNGGLRNANDSGSEYSSHLDHRLSYIQGEETDEEEEGAHSRMEVEAWSSDEVAEYLFTTGVEKHHCEVFRDQEITGEVLLGMDQTSLFIKAFDLGSVGRRLKTWQKIKALQDEVNGLGIATRRTTQTYGSDVGSDDRVRSRTNTLTSSVTKLPPIEDRPSTSHNKRRSITSTPKINATQALGSPVSPRPLDSPTRALHEKRPSAASVRELHHSRRHSSTDFRLTGTTLNPTTTTPKLIQGNTFPQQEPTAHKKQPSFDRNWTLGSATALAQRPLSSAGFQELVMSTSDPAIQDSAVDLDRGYFSGTEVDGRKRNVLKKRDSSQAHSRNTSYTEEQRVRSATALSRHSRFGSVDSVRQDGVSPAVQKYYGLSSVSSSGPHRRTASTTTSESIRPVPPAKDTPSPTVTKLDNSMLDNTRSSPRSPISPANRHGIHADWFSKQSLKNAGLGLRAISDAVTGHERSKLSGSPMDSPLKESPMQSPSRTGSSTPSGGPSFDLESPDPKSPNTLATATSRGSRKKGKKETSAYLRGLQRVPPREAIADADYSGWMKKKSSNLMTTWKPRLFVLKGRRLAYYYSEDDEQEKGLIDISFHRVLPADNEKLTGLHATITGASNTPTMPAGSNMPTLAATQADLDTTLASDNIFIFKLVPPRAGLSRAVNFTKPTVHYFAVPNVKQGRLWMAALMKATIDRDDAQPITTTYQQKTISLAKARAMRHRPPALMNLDEKLEDAAAAAEDEEKKAAAPPAAGGGGKKDAVNVLGIVFNEEDSGVSGFEKLGLQKVESARTRFPFEGDNDGSLPQSA</sequence>
<dbReference type="AlphaFoldDB" id="A0AA38RVM6"/>
<proteinExistence type="predicted"/>
<dbReference type="SMART" id="SM00233">
    <property type="entry name" value="PH"/>
    <property type="match status" value="1"/>
</dbReference>
<dbReference type="Pfam" id="PF07647">
    <property type="entry name" value="SAM_2"/>
    <property type="match status" value="1"/>
</dbReference>
<keyword evidence="8" id="KW-1185">Reference proteome</keyword>
<feature type="domain" description="SAM" evidence="6">
    <location>
        <begin position="247"/>
        <end position="313"/>
    </location>
</feature>
<dbReference type="PANTHER" id="PTHR12092:SF16">
    <property type="entry name" value="PH DOMAIN-CONTAINING PROTEIN"/>
    <property type="match status" value="1"/>
</dbReference>
<dbReference type="InterPro" id="IPR011993">
    <property type="entry name" value="PH-like_dom_sf"/>
</dbReference>
<dbReference type="InterPro" id="IPR035551">
    <property type="entry name" value="Boi1/2_SH3"/>
</dbReference>
<dbReference type="GO" id="GO:0030036">
    <property type="term" value="P:actin cytoskeleton organization"/>
    <property type="evidence" value="ECO:0007669"/>
    <property type="project" value="TreeGrafter"/>
</dbReference>
<feature type="compositionally biased region" description="Polar residues" evidence="3">
    <location>
        <begin position="439"/>
        <end position="448"/>
    </location>
</feature>
<keyword evidence="1 2" id="KW-0728">SH3 domain</keyword>
<dbReference type="CDD" id="cd11886">
    <property type="entry name" value="SH3_BOI"/>
    <property type="match status" value="1"/>
</dbReference>
<dbReference type="GO" id="GO:0005886">
    <property type="term" value="C:plasma membrane"/>
    <property type="evidence" value="ECO:0007669"/>
    <property type="project" value="TreeGrafter"/>
</dbReference>
<evidence type="ECO:0000313" key="8">
    <source>
        <dbReference type="Proteomes" id="UP001174694"/>
    </source>
</evidence>
<dbReference type="FunFam" id="1.10.150.50:FF:000082">
    <property type="entry name" value="Polarized growth protein boi2"/>
    <property type="match status" value="1"/>
</dbReference>
<dbReference type="SUPFAM" id="SSF50044">
    <property type="entry name" value="SH3-domain"/>
    <property type="match status" value="1"/>
</dbReference>
<dbReference type="SMART" id="SM00326">
    <property type="entry name" value="SH3"/>
    <property type="match status" value="1"/>
</dbReference>
<dbReference type="Gene3D" id="1.10.150.50">
    <property type="entry name" value="Transcription Factor, Ets-1"/>
    <property type="match status" value="1"/>
</dbReference>
<dbReference type="PROSITE" id="PS50105">
    <property type="entry name" value="SAM_DOMAIN"/>
    <property type="match status" value="1"/>
</dbReference>
<feature type="compositionally biased region" description="Polar residues" evidence="3">
    <location>
        <begin position="571"/>
        <end position="590"/>
    </location>
</feature>
<dbReference type="PANTHER" id="PTHR12092">
    <property type="entry name" value="PLECKSTRIN"/>
    <property type="match status" value="1"/>
</dbReference>
<dbReference type="SMART" id="SM00454">
    <property type="entry name" value="SAM"/>
    <property type="match status" value="1"/>
</dbReference>
<feature type="compositionally biased region" description="Basic and acidic residues" evidence="3">
    <location>
        <begin position="513"/>
        <end position="522"/>
    </location>
</feature>
<feature type="compositionally biased region" description="Polar residues" evidence="3">
    <location>
        <begin position="601"/>
        <end position="622"/>
    </location>
</feature>
<feature type="domain" description="PH" evidence="5">
    <location>
        <begin position="742"/>
        <end position="889"/>
    </location>
</feature>
<organism evidence="7 8">
    <name type="scientific">Pleurostoma richardsiae</name>
    <dbReference type="NCBI Taxonomy" id="41990"/>
    <lineage>
        <taxon>Eukaryota</taxon>
        <taxon>Fungi</taxon>
        <taxon>Dikarya</taxon>
        <taxon>Ascomycota</taxon>
        <taxon>Pezizomycotina</taxon>
        <taxon>Sordariomycetes</taxon>
        <taxon>Sordariomycetidae</taxon>
        <taxon>Calosphaeriales</taxon>
        <taxon>Pleurostomataceae</taxon>
        <taxon>Pleurostoma</taxon>
    </lineage>
</organism>
<feature type="region of interest" description="Disordered" evidence="3">
    <location>
        <begin position="931"/>
        <end position="954"/>
    </location>
</feature>
<dbReference type="SUPFAM" id="SSF47769">
    <property type="entry name" value="SAM/Pointed domain"/>
    <property type="match status" value="1"/>
</dbReference>
<feature type="compositionally biased region" description="Polar residues" evidence="3">
    <location>
        <begin position="704"/>
        <end position="714"/>
    </location>
</feature>
<dbReference type="SUPFAM" id="SSF50729">
    <property type="entry name" value="PH domain-like"/>
    <property type="match status" value="1"/>
</dbReference>
<feature type="compositionally biased region" description="Polar residues" evidence="3">
    <location>
        <begin position="341"/>
        <end position="350"/>
    </location>
</feature>
<feature type="compositionally biased region" description="Polar residues" evidence="3">
    <location>
        <begin position="369"/>
        <end position="381"/>
    </location>
</feature>
<feature type="compositionally biased region" description="Low complexity" evidence="3">
    <location>
        <begin position="680"/>
        <end position="694"/>
    </location>
</feature>
<evidence type="ECO:0000256" key="2">
    <source>
        <dbReference type="PROSITE-ProRule" id="PRU00192"/>
    </source>
</evidence>
<feature type="region of interest" description="Disordered" evidence="3">
    <location>
        <begin position="570"/>
        <end position="630"/>
    </location>
</feature>
<evidence type="ECO:0000256" key="3">
    <source>
        <dbReference type="SAM" id="MobiDB-lite"/>
    </source>
</evidence>
<gene>
    <name evidence="7" type="ORF">NKR23_g7766</name>
</gene>
<comment type="caution">
    <text evidence="7">The sequence shown here is derived from an EMBL/GenBank/DDBJ whole genome shotgun (WGS) entry which is preliminary data.</text>
</comment>
<dbReference type="InterPro" id="IPR001452">
    <property type="entry name" value="SH3_domain"/>
</dbReference>
<dbReference type="Gene3D" id="2.30.30.40">
    <property type="entry name" value="SH3 Domains"/>
    <property type="match status" value="1"/>
</dbReference>
<evidence type="ECO:0000259" key="5">
    <source>
        <dbReference type="PROSITE" id="PS50003"/>
    </source>
</evidence>
<name>A0AA38RVM6_9PEZI</name>
<evidence type="ECO:0000259" key="6">
    <source>
        <dbReference type="PROSITE" id="PS50105"/>
    </source>
</evidence>
<evidence type="ECO:0000259" key="4">
    <source>
        <dbReference type="PROSITE" id="PS50002"/>
    </source>
</evidence>
<dbReference type="InterPro" id="IPR001660">
    <property type="entry name" value="SAM"/>
</dbReference>
<dbReference type="InterPro" id="IPR001849">
    <property type="entry name" value="PH_domain"/>
</dbReference>
<feature type="region of interest" description="Disordered" evidence="3">
    <location>
        <begin position="327"/>
        <end position="457"/>
    </location>
</feature>
<dbReference type="CDD" id="cd13316">
    <property type="entry name" value="PH_Boi"/>
    <property type="match status" value="1"/>
</dbReference>
<dbReference type="CDD" id="cd09535">
    <property type="entry name" value="SAM_BOI-like_fungal"/>
    <property type="match status" value="1"/>
</dbReference>
<evidence type="ECO:0000313" key="7">
    <source>
        <dbReference type="EMBL" id="KAJ9141796.1"/>
    </source>
</evidence>
<feature type="domain" description="SH3" evidence="4">
    <location>
        <begin position="10"/>
        <end position="74"/>
    </location>
</feature>
<dbReference type="InterPro" id="IPR013761">
    <property type="entry name" value="SAM/pointed_sf"/>
</dbReference>
<feature type="compositionally biased region" description="Polar residues" evidence="3">
    <location>
        <begin position="523"/>
        <end position="532"/>
    </location>
</feature>
<dbReference type="InterPro" id="IPR036028">
    <property type="entry name" value="SH3-like_dom_sf"/>
</dbReference>
<dbReference type="Gene3D" id="2.30.29.30">
    <property type="entry name" value="Pleckstrin-homology domain (PH domain)/Phosphotyrosine-binding domain (PTB)"/>
    <property type="match status" value="1"/>
</dbReference>
<dbReference type="Pfam" id="PF00169">
    <property type="entry name" value="PH"/>
    <property type="match status" value="1"/>
</dbReference>
<dbReference type="EMBL" id="JANBVO010000025">
    <property type="protein sequence ID" value="KAJ9141796.1"/>
    <property type="molecule type" value="Genomic_DNA"/>
</dbReference>
<dbReference type="InterPro" id="IPR037370">
    <property type="entry name" value="Pleckstrin"/>
</dbReference>
<dbReference type="PROSITE" id="PS50002">
    <property type="entry name" value="SH3"/>
    <property type="match status" value="1"/>
</dbReference>
<reference evidence="7" key="1">
    <citation type="submission" date="2022-07" db="EMBL/GenBank/DDBJ databases">
        <title>Fungi with potential for degradation of polypropylene.</title>
        <authorList>
            <person name="Gostincar C."/>
        </authorList>
    </citation>
    <scope>NUCLEOTIDE SEQUENCE</scope>
    <source>
        <strain evidence="7">EXF-13308</strain>
    </source>
</reference>
<dbReference type="PROSITE" id="PS50003">
    <property type="entry name" value="PH_DOMAIN"/>
    <property type="match status" value="1"/>
</dbReference>
<protein>
    <submittedName>
        <fullName evidence="7">Protein BOI2</fullName>
    </submittedName>
</protein>
<dbReference type="Proteomes" id="UP001174694">
    <property type="component" value="Unassembled WGS sequence"/>
</dbReference>
<dbReference type="Pfam" id="PF14604">
    <property type="entry name" value="SH3_9"/>
    <property type="match status" value="1"/>
</dbReference>